<feature type="domain" description="DWNN" evidence="11">
    <location>
        <begin position="5"/>
        <end position="78"/>
    </location>
</feature>
<evidence type="ECO:0000256" key="5">
    <source>
        <dbReference type="ARBA" id="ARBA00022723"/>
    </source>
</evidence>
<dbReference type="EMBL" id="BCMY01000019">
    <property type="protein sequence ID" value="GAQ46155.1"/>
    <property type="molecule type" value="Genomic_DNA"/>
</dbReference>
<evidence type="ECO:0000313" key="14">
    <source>
        <dbReference type="Proteomes" id="UP000068243"/>
    </source>
</evidence>
<dbReference type="Proteomes" id="UP000068243">
    <property type="component" value="Unassembled WGS sequence"/>
</dbReference>
<keyword evidence="6" id="KW-0688">Ribosomal frameshifting</keyword>
<keyword evidence="5" id="KW-0479">Metal-binding</keyword>
<keyword evidence="9" id="KW-0539">Nucleus</keyword>
<dbReference type="GO" id="GO:0061630">
    <property type="term" value="F:ubiquitin protein ligase activity"/>
    <property type="evidence" value="ECO:0007669"/>
    <property type="project" value="InterPro"/>
</dbReference>
<dbReference type="Pfam" id="PF02100">
    <property type="entry name" value="ODC_AZ"/>
    <property type="match status" value="1"/>
</dbReference>
<dbReference type="PROSITE" id="PS51282">
    <property type="entry name" value="DWNN"/>
    <property type="match status" value="1"/>
</dbReference>
<dbReference type="VEuPathDB" id="FungiDB:ASPNIDRAFT2_1107405"/>
<dbReference type="PROSITE" id="PS51792">
    <property type="entry name" value="YIPPEE"/>
    <property type="match status" value="1"/>
</dbReference>
<comment type="similarity">
    <text evidence="3">Belongs to the ODC antizyme family.</text>
</comment>
<sequence length="943" mass="102644">MSSSVHFKFKSQKEPSRVTFDGTGISVFELKREIINQSRLGDGTDFELSIYNEDTKEEYDDDTSIIPRSTSVIARRLPASRPGKGGAARYVSGKMPVNARSAPRNEQFPLTRASPNTSNGVLELNNAQTEEEKINALFNLQANQWKEQQQEMANATPVPFGRGRGRPVNVPDHPPPPGYLCYRCRHWIQACPTNNDPKFDGKYRVKRSTGIPRSLQTKVEKPESLTLDGSNEDPRNTGVMVNADGDFVIAKPDKAAWELYQEKAKASAAAAAEAAAAEYSKELQARGLECPIDKRMFLEPTRTPCCQRTYCNDCITNALIESDFVCPGCGTEGVLLDNLTVDDEAISKIKEYEAEKADSKKEKDKQQANDNGPGIDKSAMQGKGPVANTESSPPIPPSQPASNKRPAEDEPPRTATGGSSPSSLSKKLKTNDKADSQNTQATGPVAGFPAFPFGQQMPFGNFGFMPNQGMPTIPLSDPMNSMGVPSSGGFPPNMDQSWNPMNAMNFSPAPGIYGDNVNNYATPNLYNGVGEPSMNMFHMPQMMGLQPNPGLAQGKKIRLIFGNLLIHNGTKRDTGGYDQVTIESFEVVEKSHFDVSAVGHSGIPEVPSGSKTSPSPPFGLSIAPSMGVSWPGNILPEYKGEAMHTIPEECERLFCDTLSAIFLGERSFAGQESLGVGASQSRPNNSMPIEQWFELLDYTSDTIHRGFVTNTSGEPTLFVFLAENALGHGLKTGVPSSEEGSGRFLKPSDAGYLEGHVSCIRCSHCAADICLTSQIISKGFTGRYGRAYLVSGEPTLARGPSPTDTLLNTMIQQPVPRRLVTGAHTVGDINCSICGNVLGWKYIAAEEESQRYKVGKFILETERVMTSSFWESPAFVETALLPAYTSSTEVGHDQPSNSIEFDSQNEDECEDLFSGIWTPGLAVRRRNRKLPERRSSLFGITAL</sequence>
<proteinExistence type="inferred from homology"/>
<dbReference type="PANTHER" id="PTHR15439:SF0">
    <property type="entry name" value="CELL DIVISION CYCLE AND APOPTOSIS REGULATOR PROTEIN 1-RELATED"/>
    <property type="match status" value="1"/>
</dbReference>
<dbReference type="GO" id="GO:0075523">
    <property type="term" value="P:viral translational frameshifting"/>
    <property type="evidence" value="ECO:0007669"/>
    <property type="project" value="UniProtKB-KW"/>
</dbReference>
<evidence type="ECO:0000313" key="13">
    <source>
        <dbReference type="EMBL" id="GAQ46155.1"/>
    </source>
</evidence>
<reference evidence="14" key="1">
    <citation type="journal article" date="2016" name="Genome Announc.">
        <title>Draft genome sequence of Aspergillus niger strain An76.</title>
        <authorList>
            <person name="Gong W."/>
            <person name="Cheng Z."/>
            <person name="Zhang H."/>
            <person name="Liu L."/>
            <person name="Gao P."/>
            <person name="Wang L."/>
        </authorList>
    </citation>
    <scope>NUCLEOTIDE SEQUENCE [LARGE SCALE GENOMIC DNA]</scope>
    <source>
        <strain evidence="14">An76</strain>
    </source>
</reference>
<organism evidence="13 14">
    <name type="scientific">Aspergillus niger</name>
    <dbReference type="NCBI Taxonomy" id="5061"/>
    <lineage>
        <taxon>Eukaryota</taxon>
        <taxon>Fungi</taxon>
        <taxon>Dikarya</taxon>
        <taxon>Ascomycota</taxon>
        <taxon>Pezizomycotina</taxon>
        <taxon>Eurotiomycetes</taxon>
        <taxon>Eurotiomycetidae</taxon>
        <taxon>Eurotiales</taxon>
        <taxon>Aspergillaceae</taxon>
        <taxon>Aspergillus</taxon>
        <taxon>Aspergillus subgen. Circumdati</taxon>
    </lineage>
</organism>
<name>A0A100IRS8_ASPNG</name>
<evidence type="ECO:0000256" key="6">
    <source>
        <dbReference type="ARBA" id="ARBA00022758"/>
    </source>
</evidence>
<dbReference type="SMART" id="SM01180">
    <property type="entry name" value="DWNN"/>
    <property type="match status" value="1"/>
</dbReference>
<dbReference type="Pfam" id="PF08783">
    <property type="entry name" value="DWNN"/>
    <property type="match status" value="1"/>
</dbReference>
<evidence type="ECO:0000256" key="4">
    <source>
        <dbReference type="ARBA" id="ARBA00011486"/>
    </source>
</evidence>
<accession>A0A100IRS8</accession>
<dbReference type="PaxDb" id="5061-CADANGAP00002938"/>
<dbReference type="GO" id="GO:0008073">
    <property type="term" value="F:ornithine decarboxylase inhibitor activity"/>
    <property type="evidence" value="ECO:0007669"/>
    <property type="project" value="InterPro"/>
</dbReference>
<dbReference type="VEuPathDB" id="FungiDB:ASPNIDRAFT2_1123037"/>
<comment type="function">
    <text evidence="1">Ornithine decarboxylase (ODC) antizyme protein that negatively regulates ODC activity and intracellular polyamine biosynthesis in response to increased intracellular polyamine levels. Binds to ODC monomers, inhibiting the assembly of the functional ODC homodimer, and targets the monomers for ubiquitin-independent proteolytic destruction by the 26S proteasome.</text>
</comment>
<dbReference type="GO" id="GO:0016567">
    <property type="term" value="P:protein ubiquitination"/>
    <property type="evidence" value="ECO:0007669"/>
    <property type="project" value="InterPro"/>
</dbReference>
<evidence type="ECO:0000256" key="7">
    <source>
        <dbReference type="ARBA" id="ARBA00022771"/>
    </source>
</evidence>
<dbReference type="InterPro" id="IPR013083">
    <property type="entry name" value="Znf_RING/FYVE/PHD"/>
</dbReference>
<dbReference type="VEuPathDB" id="FungiDB:ATCC64974_50900"/>
<dbReference type="GO" id="GO:0006397">
    <property type="term" value="P:mRNA processing"/>
    <property type="evidence" value="ECO:0007669"/>
    <property type="project" value="InterPro"/>
</dbReference>
<evidence type="ECO:0000259" key="11">
    <source>
        <dbReference type="PROSITE" id="PS51282"/>
    </source>
</evidence>
<evidence type="ECO:0000259" key="12">
    <source>
        <dbReference type="PROSITE" id="PS51792"/>
    </source>
</evidence>
<dbReference type="VEuPathDB" id="FungiDB:An02g14860"/>
<dbReference type="AlphaFoldDB" id="A0A100IRS8"/>
<dbReference type="OrthoDB" id="106784at2759"/>
<gene>
    <name evidence="13" type="ORF">ABL_08816</name>
</gene>
<dbReference type="VEuPathDB" id="FungiDB:M747DRAFT_299992"/>
<comment type="caution">
    <text evidence="13">The sequence shown here is derived from an EMBL/GenBank/DDBJ whole genome shotgun (WGS) entry which is preliminary data.</text>
</comment>
<dbReference type="VEuPathDB" id="FungiDB:An02g14870"/>
<dbReference type="GO" id="GO:0005634">
    <property type="term" value="C:nucleus"/>
    <property type="evidence" value="ECO:0007669"/>
    <property type="project" value="UniProtKB-SubCell"/>
</dbReference>
<keyword evidence="8" id="KW-0862">Zinc</keyword>
<evidence type="ECO:0000256" key="2">
    <source>
        <dbReference type="ARBA" id="ARBA00004123"/>
    </source>
</evidence>
<dbReference type="InterPro" id="IPR004910">
    <property type="entry name" value="Yippee/Mis18/Cereblon"/>
</dbReference>
<dbReference type="CDD" id="cd16620">
    <property type="entry name" value="vRING-HC-C4C4_RBBP6"/>
    <property type="match status" value="1"/>
</dbReference>
<dbReference type="InterPro" id="IPR002993">
    <property type="entry name" value="ODC_AZ"/>
</dbReference>
<feature type="region of interest" description="Disordered" evidence="10">
    <location>
        <begin position="354"/>
        <end position="449"/>
    </location>
</feature>
<feature type="compositionally biased region" description="Basic and acidic residues" evidence="10">
    <location>
        <begin position="354"/>
        <end position="367"/>
    </location>
</feature>
<dbReference type="GO" id="GO:0008270">
    <property type="term" value="F:zinc ion binding"/>
    <property type="evidence" value="ECO:0007669"/>
    <property type="project" value="UniProtKB-KW"/>
</dbReference>
<feature type="region of interest" description="Disordered" evidence="10">
    <location>
        <begin position="219"/>
        <end position="238"/>
    </location>
</feature>
<dbReference type="InterPro" id="IPR014891">
    <property type="entry name" value="DWNN_domain"/>
</dbReference>
<dbReference type="InterPro" id="IPR034751">
    <property type="entry name" value="Yippee"/>
</dbReference>
<dbReference type="Pfam" id="PF03226">
    <property type="entry name" value="Yippee-Mis18"/>
    <property type="match status" value="1"/>
</dbReference>
<dbReference type="Gene3D" id="4.10.60.10">
    <property type="entry name" value="Zinc finger, CCHC-type"/>
    <property type="match status" value="1"/>
</dbReference>
<dbReference type="VEuPathDB" id="FungiDB:ATCC64974_50890"/>
<dbReference type="VEuPathDB" id="FungiDB:ASPNIDRAFT2_207532"/>
<dbReference type="GO" id="GO:0006511">
    <property type="term" value="P:ubiquitin-dependent protein catabolic process"/>
    <property type="evidence" value="ECO:0007669"/>
    <property type="project" value="TreeGrafter"/>
</dbReference>
<evidence type="ECO:0000256" key="8">
    <source>
        <dbReference type="ARBA" id="ARBA00022833"/>
    </source>
</evidence>
<dbReference type="VEuPathDB" id="FungiDB:An02g14850"/>
<comment type="subunit">
    <text evidence="4">Interacts with ODC and thereby sterically blocks ODC homodimerization.</text>
</comment>
<keyword evidence="7" id="KW-0863">Zinc-finger</keyword>
<feature type="domain" description="Yippee" evidence="12">
    <location>
        <begin position="758"/>
        <end position="868"/>
    </location>
</feature>
<protein>
    <submittedName>
        <fullName evidence="13">Retinoblastoma-binding protein</fullName>
    </submittedName>
</protein>
<dbReference type="PANTHER" id="PTHR15439">
    <property type="entry name" value="RETINOBLASTOMA-BINDING PROTEIN 6"/>
    <property type="match status" value="1"/>
</dbReference>
<dbReference type="SUPFAM" id="SSF57850">
    <property type="entry name" value="RING/U-box"/>
    <property type="match status" value="1"/>
</dbReference>
<dbReference type="Gene3D" id="3.10.20.90">
    <property type="entry name" value="Phosphatidylinositol 3-kinase Catalytic Subunit, Chain A, domain 1"/>
    <property type="match status" value="1"/>
</dbReference>
<dbReference type="InterPro" id="IPR033489">
    <property type="entry name" value="RBBP6"/>
</dbReference>
<comment type="subcellular location">
    <subcellularLocation>
        <location evidence="2">Nucleus</location>
    </subcellularLocation>
</comment>
<dbReference type="VEuPathDB" id="FungiDB:M747DRAFT_158963"/>
<evidence type="ECO:0000256" key="9">
    <source>
        <dbReference type="ARBA" id="ARBA00023242"/>
    </source>
</evidence>
<evidence type="ECO:0000256" key="10">
    <source>
        <dbReference type="SAM" id="MobiDB-lite"/>
    </source>
</evidence>
<dbReference type="VEuPathDB" id="FungiDB:M747DRAFT_319325"/>
<feature type="region of interest" description="Disordered" evidence="10">
    <location>
        <begin position="99"/>
        <end position="119"/>
    </location>
</feature>
<evidence type="ECO:0000256" key="1">
    <source>
        <dbReference type="ARBA" id="ARBA00002307"/>
    </source>
</evidence>
<evidence type="ECO:0000256" key="3">
    <source>
        <dbReference type="ARBA" id="ARBA00008796"/>
    </source>
</evidence>
<dbReference type="Gene3D" id="3.30.40.10">
    <property type="entry name" value="Zinc/RING finger domain, C3HC4 (zinc finger)"/>
    <property type="match status" value="1"/>
</dbReference>